<dbReference type="GO" id="GO:0032153">
    <property type="term" value="C:cell division site"/>
    <property type="evidence" value="ECO:0007669"/>
    <property type="project" value="UniProtKB-UniRule"/>
</dbReference>
<evidence type="ECO:0000256" key="6">
    <source>
        <dbReference type="PIRNR" id="PIRNR003101"/>
    </source>
</evidence>
<dbReference type="Gene3D" id="3.30.420.40">
    <property type="match status" value="1"/>
</dbReference>
<dbReference type="InterPro" id="IPR020823">
    <property type="entry name" value="Cell_div_FtsA"/>
</dbReference>
<dbReference type="HAMAP" id="MF_02033">
    <property type="entry name" value="FtsA"/>
    <property type="match status" value="1"/>
</dbReference>
<dbReference type="InterPro" id="IPR043129">
    <property type="entry name" value="ATPase_NBD"/>
</dbReference>
<evidence type="ECO:0000313" key="8">
    <source>
        <dbReference type="EMBL" id="PIW66260.1"/>
    </source>
</evidence>
<organism evidence="8 9">
    <name type="scientific">Candidatus Taenaricola geysiri</name>
    <dbReference type="NCBI Taxonomy" id="1974752"/>
    <lineage>
        <taxon>Bacteria</taxon>
        <taxon>Pseudomonadati</taxon>
        <taxon>Candidatus Omnitrophota</taxon>
        <taxon>Candidatus Taenaricola</taxon>
    </lineage>
</organism>
<keyword evidence="3 5" id="KW-0472">Membrane</keyword>
<dbReference type="Pfam" id="PF02491">
    <property type="entry name" value="SHS2_FTSA"/>
    <property type="match status" value="1"/>
</dbReference>
<evidence type="ECO:0000256" key="2">
    <source>
        <dbReference type="ARBA" id="ARBA00022618"/>
    </source>
</evidence>
<dbReference type="GO" id="GO:0043093">
    <property type="term" value="P:FtsZ-dependent cytokinesis"/>
    <property type="evidence" value="ECO:0007669"/>
    <property type="project" value="UniProtKB-UniRule"/>
</dbReference>
<gene>
    <name evidence="5 8" type="primary">ftsA</name>
    <name evidence="8" type="ORF">COW11_04235</name>
</gene>
<dbReference type="EMBL" id="PFGP01000098">
    <property type="protein sequence ID" value="PIW66260.1"/>
    <property type="molecule type" value="Genomic_DNA"/>
</dbReference>
<dbReference type="Proteomes" id="UP000231267">
    <property type="component" value="Unassembled WGS sequence"/>
</dbReference>
<comment type="similarity">
    <text evidence="5 6">Belongs to the FtsA/MreB family.</text>
</comment>
<dbReference type="SMART" id="SM00842">
    <property type="entry name" value="FtsA"/>
    <property type="match status" value="1"/>
</dbReference>
<evidence type="ECO:0000256" key="4">
    <source>
        <dbReference type="ARBA" id="ARBA00023306"/>
    </source>
</evidence>
<evidence type="ECO:0000256" key="5">
    <source>
        <dbReference type="HAMAP-Rule" id="MF_02033"/>
    </source>
</evidence>
<dbReference type="InterPro" id="IPR003494">
    <property type="entry name" value="SHS2_FtsA"/>
</dbReference>
<name>A0A2J0LJN7_9BACT</name>
<sequence length="412" mass="44464">MPRYEIVSGLDIGATKISFAALRREFGKDTLDFLGCHSVDCECLSATGAVLDLSRVADAVSTVLEKMQDAIKQNITTVFISAKGTHIISENVRGRINLLSRENEICAKDIASACQNAKASAITFEREPLLIAPENYIVDGQPAIKNPVGLSASRLEVDYLFVTALAPMINNLSKAVNMGGLEVEDVVLSNIAGSFSVLTSSEKDLGVTLIDIGSFVTEISIFTGGVIKYDKMLGCGSSDLEKALCSQLKIKRGSAAKIIKNYWKLSSCDYVNPEEDIFITEMSKPVPIKQRQLQAIIEPGLVELFGRIKDALQASEYAPMASCGIVLTGGISAVDGLAESAESVFNMPVKVGTIKPKFNNAVTALDGSSTVALGLALYGHNKKLSGAFRRRFSENVLKRTFQAAKDFLYDYF</sequence>
<evidence type="ECO:0000259" key="7">
    <source>
        <dbReference type="SMART" id="SM00842"/>
    </source>
</evidence>
<evidence type="ECO:0000256" key="3">
    <source>
        <dbReference type="ARBA" id="ARBA00023136"/>
    </source>
</evidence>
<dbReference type="PIRSF" id="PIRSF003101">
    <property type="entry name" value="FtsA"/>
    <property type="match status" value="1"/>
</dbReference>
<comment type="caution">
    <text evidence="8">The sequence shown here is derived from an EMBL/GenBank/DDBJ whole genome shotgun (WGS) entry which is preliminary data.</text>
</comment>
<dbReference type="GO" id="GO:0009898">
    <property type="term" value="C:cytoplasmic side of plasma membrane"/>
    <property type="evidence" value="ECO:0007669"/>
    <property type="project" value="UniProtKB-UniRule"/>
</dbReference>
<accession>A0A2J0LJN7</accession>
<dbReference type="InterPro" id="IPR050696">
    <property type="entry name" value="FtsA/MreB"/>
</dbReference>
<comment type="subcellular location">
    <subcellularLocation>
        <location evidence="5">Cell membrane</location>
        <topology evidence="5">Peripheral membrane protein</topology>
        <orientation evidence="5">Cytoplasmic side</orientation>
    </subcellularLocation>
    <text evidence="5">Localizes to the Z ring in an FtsZ-dependent manner. Targeted to the membrane through a conserved C-terminal amphipathic helix.</text>
</comment>
<comment type="subunit">
    <text evidence="5">Self-interacts. Interacts with FtsZ.</text>
</comment>
<keyword evidence="4 5" id="KW-0131">Cell cycle</keyword>
<dbReference type="PANTHER" id="PTHR32432:SF4">
    <property type="entry name" value="CELL DIVISION PROTEIN FTSA"/>
    <property type="match status" value="1"/>
</dbReference>
<evidence type="ECO:0000256" key="1">
    <source>
        <dbReference type="ARBA" id="ARBA00022475"/>
    </source>
</evidence>
<keyword evidence="1 5" id="KW-1003">Cell membrane</keyword>
<keyword evidence="2 5" id="KW-0132">Cell division</keyword>
<dbReference type="SUPFAM" id="SSF53067">
    <property type="entry name" value="Actin-like ATPase domain"/>
    <property type="match status" value="2"/>
</dbReference>
<dbReference type="NCBIfam" id="TIGR01174">
    <property type="entry name" value="ftsA"/>
    <property type="match status" value="1"/>
</dbReference>
<comment type="function">
    <text evidence="5 6">Cell division protein that is involved in the assembly of the Z ring. May serve as a membrane anchor for the Z ring.</text>
</comment>
<dbReference type="AlphaFoldDB" id="A0A2J0LJN7"/>
<feature type="domain" description="SHS2" evidence="7">
    <location>
        <begin position="7"/>
        <end position="197"/>
    </location>
</feature>
<dbReference type="Gene3D" id="3.30.1490.110">
    <property type="match status" value="1"/>
</dbReference>
<dbReference type="PANTHER" id="PTHR32432">
    <property type="entry name" value="CELL DIVISION PROTEIN FTSA-RELATED"/>
    <property type="match status" value="1"/>
</dbReference>
<proteinExistence type="inferred from homology"/>
<protein>
    <recommendedName>
        <fullName evidence="5 6">Cell division protein FtsA</fullName>
    </recommendedName>
</protein>
<evidence type="ECO:0000313" key="9">
    <source>
        <dbReference type="Proteomes" id="UP000231267"/>
    </source>
</evidence>
<dbReference type="Pfam" id="PF14450">
    <property type="entry name" value="FtsA"/>
    <property type="match status" value="1"/>
</dbReference>
<reference evidence="8 9" key="1">
    <citation type="submission" date="2017-09" db="EMBL/GenBank/DDBJ databases">
        <title>Depth-based differentiation of microbial function through sediment-hosted aquifers and enrichment of novel symbionts in the deep terrestrial subsurface.</title>
        <authorList>
            <person name="Probst A.J."/>
            <person name="Ladd B."/>
            <person name="Jarett J.K."/>
            <person name="Geller-Mcgrath D.E."/>
            <person name="Sieber C.M."/>
            <person name="Emerson J.B."/>
            <person name="Anantharaman K."/>
            <person name="Thomas B.C."/>
            <person name="Malmstrom R."/>
            <person name="Stieglmeier M."/>
            <person name="Klingl A."/>
            <person name="Woyke T."/>
            <person name="Ryan C.M."/>
            <person name="Banfield J.F."/>
        </authorList>
    </citation>
    <scope>NUCLEOTIDE SEQUENCE [LARGE SCALE GENOMIC DNA]</scope>
    <source>
        <strain evidence="8">CG12_big_fil_rev_8_21_14_0_65_43_15</strain>
    </source>
</reference>